<protein>
    <submittedName>
        <fullName evidence="1">Lycopene cyclase family protein</fullName>
    </submittedName>
</protein>
<reference evidence="1 2" key="1">
    <citation type="submission" date="2024-10" db="EMBL/GenBank/DDBJ databases">
        <title>The Natural Products Discovery Center: Release of the First 8490 Sequenced Strains for Exploring Actinobacteria Biosynthetic Diversity.</title>
        <authorList>
            <person name="Kalkreuter E."/>
            <person name="Kautsar S.A."/>
            <person name="Yang D."/>
            <person name="Bader C.D."/>
            <person name="Teijaro C.N."/>
            <person name="Fluegel L."/>
            <person name="Davis C.M."/>
            <person name="Simpson J.R."/>
            <person name="Lauterbach L."/>
            <person name="Steele A.D."/>
            <person name="Gui C."/>
            <person name="Meng S."/>
            <person name="Li G."/>
            <person name="Viehrig K."/>
            <person name="Ye F."/>
            <person name="Su P."/>
            <person name="Kiefer A.F."/>
            <person name="Nichols A."/>
            <person name="Cepeda A.J."/>
            <person name="Yan W."/>
            <person name="Fan B."/>
            <person name="Jiang Y."/>
            <person name="Adhikari A."/>
            <person name="Zheng C.-J."/>
            <person name="Schuster L."/>
            <person name="Cowan T.M."/>
            <person name="Smanski M.J."/>
            <person name="Chevrette M.G."/>
            <person name="De Carvalho L.P.S."/>
            <person name="Shen B."/>
        </authorList>
    </citation>
    <scope>NUCLEOTIDE SEQUENCE [LARGE SCALE GENOMIC DNA]</scope>
    <source>
        <strain evidence="1 2">NPDC017990</strain>
    </source>
</reference>
<comment type="caution">
    <text evidence="1">The sequence shown here is derived from an EMBL/GenBank/DDBJ whole genome shotgun (WGS) entry which is preliminary data.</text>
</comment>
<evidence type="ECO:0000313" key="1">
    <source>
        <dbReference type="EMBL" id="MFH8544225.1"/>
    </source>
</evidence>
<proteinExistence type="predicted"/>
<evidence type="ECO:0000313" key="2">
    <source>
        <dbReference type="Proteomes" id="UP001610818"/>
    </source>
</evidence>
<dbReference type="Pfam" id="PF05834">
    <property type="entry name" value="Lycopene_cycl"/>
    <property type="match status" value="1"/>
</dbReference>
<dbReference type="Gene3D" id="3.50.50.60">
    <property type="entry name" value="FAD/NAD(P)-binding domain"/>
    <property type="match status" value="1"/>
</dbReference>
<gene>
    <name evidence="1" type="ORF">ACH4F9_04340</name>
</gene>
<dbReference type="SUPFAM" id="SSF51905">
    <property type="entry name" value="FAD/NAD(P)-binding domain"/>
    <property type="match status" value="1"/>
</dbReference>
<dbReference type="InterPro" id="IPR036188">
    <property type="entry name" value="FAD/NAD-bd_sf"/>
</dbReference>
<sequence>MHDTEIAIVGAGAAGLSLAYRLCAATGSDIPAITLIDAPRGPLRPPERTWCFWERPGGEFDAVTSGGWDTLRVRGTDGTPVTGSAAPLRYKMLRSPAFESFVNRRLDATPQVSRLTATVHDVCDQPRGALVRGITAQGQPLALRARWVCDSRPLPRLPPARSTLLQHFRGWFLRADRPVFDPRVADLMDFRTVQPGHGLSFCYVLPSSPYEALVEYTEFSATVLDDAGYDRALRTYVNEQLGLEHVEVRQSEQGVIPMTDARFPHRAGPSVLRIGTAGGATRPSTGYTFAAIQRQAGAIAAAWHEQGTLQAPPAHSRRSLAMDAILLRALSTGRVDGADFFTRLFGHVPLERLLRFLDGATRWDEDLRIGLHTPVAPMLRTTAELLWLRRRPPRGTAQPKA</sequence>
<name>A0ABW7QGY5_9ACTN</name>
<accession>A0ABW7QGY5</accession>
<dbReference type="RefSeq" id="WP_397707710.1">
    <property type="nucleotide sequence ID" value="NZ_JBIRGN010000001.1"/>
</dbReference>
<keyword evidence="2" id="KW-1185">Reference proteome</keyword>
<organism evidence="1 2">
    <name type="scientific">Streptomyces longisporoflavus</name>
    <dbReference type="NCBI Taxonomy" id="28044"/>
    <lineage>
        <taxon>Bacteria</taxon>
        <taxon>Bacillati</taxon>
        <taxon>Actinomycetota</taxon>
        <taxon>Actinomycetes</taxon>
        <taxon>Kitasatosporales</taxon>
        <taxon>Streptomycetaceae</taxon>
        <taxon>Streptomyces</taxon>
    </lineage>
</organism>
<dbReference type="Proteomes" id="UP001610818">
    <property type="component" value="Unassembled WGS sequence"/>
</dbReference>
<dbReference type="EMBL" id="JBIRGQ010000001">
    <property type="protein sequence ID" value="MFH8544225.1"/>
    <property type="molecule type" value="Genomic_DNA"/>
</dbReference>